<dbReference type="EMBL" id="KK104713">
    <property type="protein sequence ID" value="KIY93514.1"/>
    <property type="molecule type" value="Genomic_DNA"/>
</dbReference>
<reference evidence="4 5" key="1">
    <citation type="journal article" date="2013" name="BMC Genomics">
        <title>Reconstruction of the lipid metabolism for the microalga Monoraphidium neglectum from its genome sequence reveals characteristics suitable for biofuel production.</title>
        <authorList>
            <person name="Bogen C."/>
            <person name="Al-Dilaimi A."/>
            <person name="Albersmeier A."/>
            <person name="Wichmann J."/>
            <person name="Grundmann M."/>
            <person name="Rupp O."/>
            <person name="Lauersen K.J."/>
            <person name="Blifernez-Klassen O."/>
            <person name="Kalinowski J."/>
            <person name="Goesmann A."/>
            <person name="Mussgnug J.H."/>
            <person name="Kruse O."/>
        </authorList>
    </citation>
    <scope>NUCLEOTIDE SEQUENCE [LARGE SCALE GENOMIC DNA]</scope>
    <source>
        <strain evidence="4 5">SAG 48.87</strain>
    </source>
</reference>
<feature type="region of interest" description="Disordered" evidence="2">
    <location>
        <begin position="263"/>
        <end position="287"/>
    </location>
</feature>
<dbReference type="KEGG" id="mng:MNEG_14448"/>
<sequence>MGAQLTWLESQVKEQESATQRKVASVQDLRAKVAKGAASADELREEEAALGEMSSRLQSLQSSYSSLWSQASGVLKSVAAAASPSAAPGGSPAGTGGAGAGTGTGTGGTGTGTGVVESAGQAVYAGLKFSGLAMRITSDIFSSVKGDAERILKDIETEAGARRARKAADASFLEMLRGAAPAVSHSSSWEEAERQLAGDPRWGAVEEEGRRRELFDAYLAAAAQVEAQRVARGQEALVGLLKRLNPESGTPWSEVGRRRLRLRRPRPASPGPRALPGARRARRAWAPEDRSSIGPIVEAEPACAALSEGEQVAVYEEFMRK</sequence>
<dbReference type="GeneID" id="25732011"/>
<feature type="region of interest" description="Disordered" evidence="2">
    <location>
        <begin position="83"/>
        <end position="112"/>
    </location>
</feature>
<evidence type="ECO:0000313" key="5">
    <source>
        <dbReference type="Proteomes" id="UP000054498"/>
    </source>
</evidence>
<dbReference type="SMART" id="SM00441">
    <property type="entry name" value="FF"/>
    <property type="match status" value="1"/>
</dbReference>
<dbReference type="Pfam" id="PF01846">
    <property type="entry name" value="FF"/>
    <property type="match status" value="1"/>
</dbReference>
<proteinExistence type="predicted"/>
<dbReference type="Proteomes" id="UP000054498">
    <property type="component" value="Unassembled WGS sequence"/>
</dbReference>
<dbReference type="InterPro" id="IPR036517">
    <property type="entry name" value="FF_domain_sf"/>
</dbReference>
<keyword evidence="5" id="KW-1185">Reference proteome</keyword>
<accession>A0A0D2LP00</accession>
<protein>
    <recommendedName>
        <fullName evidence="3">FF domain-containing protein</fullName>
    </recommendedName>
</protein>
<dbReference type="PROSITE" id="PS51676">
    <property type="entry name" value="FF"/>
    <property type="match status" value="1"/>
</dbReference>
<dbReference type="OrthoDB" id="187617at2759"/>
<evidence type="ECO:0000313" key="4">
    <source>
        <dbReference type="EMBL" id="KIY93514.1"/>
    </source>
</evidence>
<dbReference type="RefSeq" id="XP_013892534.1">
    <property type="nucleotide sequence ID" value="XM_014037080.1"/>
</dbReference>
<evidence type="ECO:0000256" key="2">
    <source>
        <dbReference type="SAM" id="MobiDB-lite"/>
    </source>
</evidence>
<feature type="non-terminal residue" evidence="4">
    <location>
        <position position="321"/>
    </location>
</feature>
<dbReference type="Gene3D" id="1.10.10.440">
    <property type="entry name" value="FF domain"/>
    <property type="match status" value="1"/>
</dbReference>
<organism evidence="4 5">
    <name type="scientific">Monoraphidium neglectum</name>
    <dbReference type="NCBI Taxonomy" id="145388"/>
    <lineage>
        <taxon>Eukaryota</taxon>
        <taxon>Viridiplantae</taxon>
        <taxon>Chlorophyta</taxon>
        <taxon>core chlorophytes</taxon>
        <taxon>Chlorophyceae</taxon>
        <taxon>CS clade</taxon>
        <taxon>Sphaeropleales</taxon>
        <taxon>Selenastraceae</taxon>
        <taxon>Monoraphidium</taxon>
    </lineage>
</organism>
<dbReference type="InterPro" id="IPR002713">
    <property type="entry name" value="FF_domain"/>
</dbReference>
<keyword evidence="1" id="KW-0175">Coiled coil</keyword>
<feature type="region of interest" description="Disordered" evidence="2">
    <location>
        <begin position="1"/>
        <end position="26"/>
    </location>
</feature>
<gene>
    <name evidence="4" type="ORF">MNEG_14448</name>
</gene>
<feature type="compositionally biased region" description="Gly residues" evidence="2">
    <location>
        <begin position="91"/>
        <end position="112"/>
    </location>
</feature>
<feature type="domain" description="FF" evidence="3">
    <location>
        <begin position="165"/>
        <end position="221"/>
    </location>
</feature>
<feature type="coiled-coil region" evidence="1">
    <location>
        <begin position="26"/>
        <end position="63"/>
    </location>
</feature>
<evidence type="ECO:0000259" key="3">
    <source>
        <dbReference type="PROSITE" id="PS51676"/>
    </source>
</evidence>
<name>A0A0D2LP00_9CHLO</name>
<evidence type="ECO:0000256" key="1">
    <source>
        <dbReference type="SAM" id="Coils"/>
    </source>
</evidence>
<dbReference type="AlphaFoldDB" id="A0A0D2LP00"/>
<dbReference type="SUPFAM" id="SSF81698">
    <property type="entry name" value="FF domain"/>
    <property type="match status" value="1"/>
</dbReference>